<evidence type="ECO:0000256" key="1">
    <source>
        <dbReference type="SAM" id="MobiDB-lite"/>
    </source>
</evidence>
<protein>
    <submittedName>
        <fullName evidence="2">Uncharacterized protein</fullName>
    </submittedName>
</protein>
<feature type="region of interest" description="Disordered" evidence="1">
    <location>
        <begin position="40"/>
        <end position="68"/>
    </location>
</feature>
<sequence length="169" mass="19161">KEIRKVESSISHEYGPWRSQGLVKKVQEVSGRFEGNLMQRRSRKRDAISGVNDDTTVTEDEQFEGDGENGLELTIHNFVSDIRRTVDNADIDSVLREYDQRREDNSSVECFIEPRSCAQTSRDESLTFESRRIEALGVGDSRAEGDTRGRGYQTVVNLSKRVLTEGEVS</sequence>
<dbReference type="EMBL" id="CALNXI010001873">
    <property type="protein sequence ID" value="CAH3178744.1"/>
    <property type="molecule type" value="Genomic_DNA"/>
</dbReference>
<evidence type="ECO:0000313" key="3">
    <source>
        <dbReference type="Proteomes" id="UP001159427"/>
    </source>
</evidence>
<keyword evidence="3" id="KW-1185">Reference proteome</keyword>
<feature type="non-terminal residue" evidence="2">
    <location>
        <position position="169"/>
    </location>
</feature>
<accession>A0ABN8RH61</accession>
<organism evidence="2 3">
    <name type="scientific">Porites evermanni</name>
    <dbReference type="NCBI Taxonomy" id="104178"/>
    <lineage>
        <taxon>Eukaryota</taxon>
        <taxon>Metazoa</taxon>
        <taxon>Cnidaria</taxon>
        <taxon>Anthozoa</taxon>
        <taxon>Hexacorallia</taxon>
        <taxon>Scleractinia</taxon>
        <taxon>Fungiina</taxon>
        <taxon>Poritidae</taxon>
        <taxon>Porites</taxon>
    </lineage>
</organism>
<feature type="compositionally biased region" description="Acidic residues" evidence="1">
    <location>
        <begin position="56"/>
        <end position="68"/>
    </location>
</feature>
<feature type="non-terminal residue" evidence="2">
    <location>
        <position position="1"/>
    </location>
</feature>
<comment type="caution">
    <text evidence="2">The sequence shown here is derived from an EMBL/GenBank/DDBJ whole genome shotgun (WGS) entry which is preliminary data.</text>
</comment>
<name>A0ABN8RH61_9CNID</name>
<proteinExistence type="predicted"/>
<gene>
    <name evidence="2" type="ORF">PEVE_00011954</name>
</gene>
<evidence type="ECO:0000313" key="2">
    <source>
        <dbReference type="EMBL" id="CAH3178744.1"/>
    </source>
</evidence>
<reference evidence="2 3" key="1">
    <citation type="submission" date="2022-05" db="EMBL/GenBank/DDBJ databases">
        <authorList>
            <consortium name="Genoscope - CEA"/>
            <person name="William W."/>
        </authorList>
    </citation>
    <scope>NUCLEOTIDE SEQUENCE [LARGE SCALE GENOMIC DNA]</scope>
</reference>
<dbReference type="Proteomes" id="UP001159427">
    <property type="component" value="Unassembled WGS sequence"/>
</dbReference>